<evidence type="ECO:0000313" key="4">
    <source>
        <dbReference type="EMBL" id="SDQ84588.1"/>
    </source>
</evidence>
<dbReference type="InterPro" id="IPR007527">
    <property type="entry name" value="Znf_SWIM"/>
</dbReference>
<dbReference type="GO" id="GO:0008270">
    <property type="term" value="F:zinc ion binding"/>
    <property type="evidence" value="ECO:0007669"/>
    <property type="project" value="UniProtKB-KW"/>
</dbReference>
<evidence type="ECO:0000256" key="1">
    <source>
        <dbReference type="PROSITE-ProRule" id="PRU00325"/>
    </source>
</evidence>
<dbReference type="Proteomes" id="UP000199289">
    <property type="component" value="Unassembled WGS sequence"/>
</dbReference>
<keyword evidence="1" id="KW-0862">Zinc</keyword>
<evidence type="ECO:0000259" key="3">
    <source>
        <dbReference type="PROSITE" id="PS50966"/>
    </source>
</evidence>
<keyword evidence="1" id="KW-0479">Metal-binding</keyword>
<proteinExistence type="predicted"/>
<evidence type="ECO:0000313" key="5">
    <source>
        <dbReference type="Proteomes" id="UP000199289"/>
    </source>
</evidence>
<dbReference type="EMBL" id="FNKQ01000003">
    <property type="protein sequence ID" value="SDQ84588.1"/>
    <property type="molecule type" value="Genomic_DNA"/>
</dbReference>
<name>A0A1H1E7S6_9EURY</name>
<organism evidence="4 5">
    <name type="scientific">Halopelagius longus</name>
    <dbReference type="NCBI Taxonomy" id="1236180"/>
    <lineage>
        <taxon>Archaea</taxon>
        <taxon>Methanobacteriati</taxon>
        <taxon>Methanobacteriota</taxon>
        <taxon>Stenosarchaea group</taxon>
        <taxon>Halobacteria</taxon>
        <taxon>Halobacteriales</taxon>
        <taxon>Haloferacaceae</taxon>
    </lineage>
</organism>
<keyword evidence="1" id="KW-0863">Zinc-finger</keyword>
<protein>
    <recommendedName>
        <fullName evidence="3">SWIM-type domain-containing protein</fullName>
    </recommendedName>
</protein>
<feature type="region of interest" description="Disordered" evidence="2">
    <location>
        <begin position="1"/>
        <end position="91"/>
    </location>
</feature>
<feature type="domain" description="SWIM-type" evidence="3">
    <location>
        <begin position="148"/>
        <end position="194"/>
    </location>
</feature>
<reference evidence="5" key="1">
    <citation type="submission" date="2016-10" db="EMBL/GenBank/DDBJ databases">
        <authorList>
            <person name="Varghese N."/>
            <person name="Submissions S."/>
        </authorList>
    </citation>
    <scope>NUCLEOTIDE SEQUENCE [LARGE SCALE GENOMIC DNA]</scope>
    <source>
        <strain evidence="5">CGMCC 1.12397</strain>
    </source>
</reference>
<sequence>MTSGAAERSSAGREDRIGAVLSRSGQVPVVRTVADDHDSEGDEEPERRTEPNGGEVADASDSVTDPADSDGDGRDSSGGEASSGDADDEFVVPTDAELEREADWRAELADAGRLTASAVDTLVTLHGARGSRAIEAVSEKRVKRYRDFTVVVGYEDEYVVEDGGCTCKDSSYNLDTEDPNQRCWHVLAAAVAERIGEIDHHDMWYSDVREFL</sequence>
<dbReference type="PROSITE" id="PS50966">
    <property type="entry name" value="ZF_SWIM"/>
    <property type="match status" value="1"/>
</dbReference>
<accession>A0A1H1E7S6</accession>
<dbReference type="AlphaFoldDB" id="A0A1H1E7S6"/>
<evidence type="ECO:0000256" key="2">
    <source>
        <dbReference type="SAM" id="MobiDB-lite"/>
    </source>
</evidence>
<gene>
    <name evidence="4" type="ORF">SAMN05216278_2769</name>
</gene>